<dbReference type="Pfam" id="PF05033">
    <property type="entry name" value="Pre-SET"/>
    <property type="match status" value="1"/>
</dbReference>
<dbReference type="InterPro" id="IPR007728">
    <property type="entry name" value="Pre-SET_dom"/>
</dbReference>
<dbReference type="GO" id="GO:0008270">
    <property type="term" value="F:zinc ion binding"/>
    <property type="evidence" value="ECO:0007669"/>
    <property type="project" value="InterPro"/>
</dbReference>
<dbReference type="Gene3D" id="2.170.270.10">
    <property type="entry name" value="SET domain"/>
    <property type="match status" value="1"/>
</dbReference>
<feature type="domain" description="Pre-SET" evidence="6">
    <location>
        <begin position="520"/>
        <end position="580"/>
    </location>
</feature>
<dbReference type="Pfam" id="PF02182">
    <property type="entry name" value="SAD_SRA"/>
    <property type="match status" value="1"/>
</dbReference>
<proteinExistence type="predicted"/>
<dbReference type="Proteomes" id="UP001188597">
    <property type="component" value="Unassembled WGS sequence"/>
</dbReference>
<dbReference type="GO" id="GO:0005634">
    <property type="term" value="C:nucleus"/>
    <property type="evidence" value="ECO:0007669"/>
    <property type="project" value="UniProtKB-SubCell"/>
</dbReference>
<dbReference type="AlphaFoldDB" id="A0AA88V4I2"/>
<dbReference type="PROSITE" id="PS50867">
    <property type="entry name" value="PRE_SET"/>
    <property type="match status" value="1"/>
</dbReference>
<dbReference type="EMBL" id="JAVXUP010002857">
    <property type="protein sequence ID" value="KAK3001059.1"/>
    <property type="molecule type" value="Genomic_DNA"/>
</dbReference>
<dbReference type="Pfam" id="PF00856">
    <property type="entry name" value="SET"/>
    <property type="match status" value="1"/>
</dbReference>
<dbReference type="InterPro" id="IPR015947">
    <property type="entry name" value="PUA-like_sf"/>
</dbReference>
<evidence type="ECO:0000256" key="4">
    <source>
        <dbReference type="PROSITE-ProRule" id="PRU00358"/>
    </source>
</evidence>
<dbReference type="SMART" id="SM00466">
    <property type="entry name" value="SRA"/>
    <property type="match status" value="1"/>
</dbReference>
<dbReference type="GO" id="GO:0042054">
    <property type="term" value="F:histone methyltransferase activity"/>
    <property type="evidence" value="ECO:0007669"/>
    <property type="project" value="InterPro"/>
</dbReference>
<dbReference type="PROSITE" id="PS50280">
    <property type="entry name" value="SET"/>
    <property type="match status" value="1"/>
</dbReference>
<evidence type="ECO:0000313" key="8">
    <source>
        <dbReference type="EMBL" id="KAK3001059.1"/>
    </source>
</evidence>
<dbReference type="InterPro" id="IPR051357">
    <property type="entry name" value="H3K9_HMTase_SUVAR3-9"/>
</dbReference>
<evidence type="ECO:0000259" key="5">
    <source>
        <dbReference type="PROSITE" id="PS50280"/>
    </source>
</evidence>
<feature type="domain" description="YDG" evidence="7">
    <location>
        <begin position="297"/>
        <end position="449"/>
    </location>
</feature>
<reference evidence="8" key="1">
    <citation type="submission" date="2022-12" db="EMBL/GenBank/DDBJ databases">
        <title>Draft genome assemblies for two species of Escallonia (Escalloniales).</title>
        <authorList>
            <person name="Chanderbali A."/>
            <person name="Dervinis C."/>
            <person name="Anghel I."/>
            <person name="Soltis D."/>
            <person name="Soltis P."/>
            <person name="Zapata F."/>
        </authorList>
    </citation>
    <scope>NUCLEOTIDE SEQUENCE</scope>
    <source>
        <strain evidence="8">UCBG64.0493</strain>
        <tissue evidence="8">Leaf</tissue>
    </source>
</reference>
<comment type="subcellular location">
    <subcellularLocation>
        <location evidence="1">Chromosome</location>
    </subcellularLocation>
    <subcellularLocation>
        <location evidence="4">Nucleus</location>
    </subcellularLocation>
</comment>
<name>A0AA88V4I2_9ASTE</name>
<dbReference type="SMART" id="SM00468">
    <property type="entry name" value="PreSET"/>
    <property type="match status" value="1"/>
</dbReference>
<dbReference type="PROSITE" id="PS51015">
    <property type="entry name" value="YDG"/>
    <property type="match status" value="1"/>
</dbReference>
<dbReference type="Gene3D" id="2.30.280.10">
    <property type="entry name" value="SRA-YDG"/>
    <property type="match status" value="1"/>
</dbReference>
<evidence type="ECO:0000256" key="1">
    <source>
        <dbReference type="ARBA" id="ARBA00004286"/>
    </source>
</evidence>
<comment type="caution">
    <text evidence="8">The sequence shown here is derived from an EMBL/GenBank/DDBJ whole genome shotgun (WGS) entry which is preliminary data.</text>
</comment>
<evidence type="ECO:0000256" key="2">
    <source>
        <dbReference type="ARBA" id="ARBA00022454"/>
    </source>
</evidence>
<dbReference type="SMART" id="SM00317">
    <property type="entry name" value="SET"/>
    <property type="match status" value="1"/>
</dbReference>
<dbReference type="InterPro" id="IPR046341">
    <property type="entry name" value="SET_dom_sf"/>
</dbReference>
<evidence type="ECO:0000259" key="6">
    <source>
        <dbReference type="PROSITE" id="PS50867"/>
    </source>
</evidence>
<dbReference type="InterPro" id="IPR036987">
    <property type="entry name" value="SRA-YDG_sf"/>
</dbReference>
<dbReference type="PANTHER" id="PTHR45660:SF46">
    <property type="entry name" value="HISTONE-LYSINE N-METHYLTRANSFERASE, H3 LYSINE-9 SPECIFIC SUVH6"/>
    <property type="match status" value="1"/>
</dbReference>
<feature type="domain" description="SET" evidence="5">
    <location>
        <begin position="583"/>
        <end position="712"/>
    </location>
</feature>
<dbReference type="GO" id="GO:0003690">
    <property type="term" value="F:double-stranded DNA binding"/>
    <property type="evidence" value="ECO:0007669"/>
    <property type="project" value="TreeGrafter"/>
</dbReference>
<dbReference type="InterPro" id="IPR001214">
    <property type="entry name" value="SET_dom"/>
</dbReference>
<keyword evidence="9" id="KW-1185">Reference proteome</keyword>
<evidence type="ECO:0000313" key="9">
    <source>
        <dbReference type="Proteomes" id="UP001188597"/>
    </source>
</evidence>
<accession>A0AA88V4I2</accession>
<gene>
    <name evidence="8" type="ORF">RJ639_021767</name>
</gene>
<dbReference type="SUPFAM" id="SSF88697">
    <property type="entry name" value="PUA domain-like"/>
    <property type="match status" value="1"/>
</dbReference>
<dbReference type="GO" id="GO:0005694">
    <property type="term" value="C:chromosome"/>
    <property type="evidence" value="ECO:0007669"/>
    <property type="project" value="UniProtKB-SubCell"/>
</dbReference>
<sequence length="740" mass="82793">MEVMTMGQYEKSSVSELPRKRLHECGGCLDHSFKRSKVEALGQVPQNCGALVPRASEWPSNVVVARSQNIQEAIMPLKPSRKFSLSGLETVKTSSCLGPVSTNYPSPKTRIGQLYPGCPTQSHVLSSNFEDLAHEKFDMSWRSLSEVVQKTDKCITSTNPYNGYAIGWKSHGKTVREDSSLLQAYPRKDETMASEQNLTRVDSIIIGLEASKQLEDDCGKHDRVLAAEGSNDLNICSATKVTEALNQFRKISGKLLGEHKEKLKGKGKLSVQKIHVKAAMLLKEKRRLVNADGKVIGAVPGIEIGDRFQSRAELVIVGLHLPFTGGIAYTMKDQTLIATSVVESGQYANERRSSDVLFYMGQGGNPAFGDKKPKDQKLVRGNLALKNNMVARIPVRVIRRCKTSLIFKTLGENSRKKSEFIYDGLYFVTNFWQERGEYGKLVFKFELNRMPGQSKIFRGIIGSSRTSEVRHDHIVLDDISQGKEKIPLRAVNDVDYEKPPLFSYITKMIYPNLHDLSMPRGCPCIEECSGLERCSCAIKDGGEIPFDDNGLICSQKPIVYECGPSCKCPPSCKNRVSQHGVRFQLEVFKNESSEWGVRSRNIIPAGGFVGEFIGKMFRGMEAKELTSYSLFFNDIHVNPTLKSSSSHATQEDGFVIDAAQSGNLARFINHSWSPNLYAQYVLYDHEDTRMPHIMLFAAKNIPPLQELTWDYSNKDNQVCDAYRDIHKESCYYGVRGKAPC</sequence>
<evidence type="ECO:0000256" key="3">
    <source>
        <dbReference type="ARBA" id="ARBA00023242"/>
    </source>
</evidence>
<evidence type="ECO:0000259" key="7">
    <source>
        <dbReference type="PROSITE" id="PS51015"/>
    </source>
</evidence>
<dbReference type="SUPFAM" id="SSF82199">
    <property type="entry name" value="SET domain"/>
    <property type="match status" value="1"/>
</dbReference>
<organism evidence="8 9">
    <name type="scientific">Escallonia herrerae</name>
    <dbReference type="NCBI Taxonomy" id="1293975"/>
    <lineage>
        <taxon>Eukaryota</taxon>
        <taxon>Viridiplantae</taxon>
        <taxon>Streptophyta</taxon>
        <taxon>Embryophyta</taxon>
        <taxon>Tracheophyta</taxon>
        <taxon>Spermatophyta</taxon>
        <taxon>Magnoliopsida</taxon>
        <taxon>eudicotyledons</taxon>
        <taxon>Gunneridae</taxon>
        <taxon>Pentapetalae</taxon>
        <taxon>asterids</taxon>
        <taxon>campanulids</taxon>
        <taxon>Escalloniales</taxon>
        <taxon>Escalloniaceae</taxon>
        <taxon>Escallonia</taxon>
    </lineage>
</organism>
<dbReference type="InterPro" id="IPR003105">
    <property type="entry name" value="SRA_YDG"/>
</dbReference>
<protein>
    <submittedName>
        <fullName evidence="8">Uncharacterized protein</fullName>
    </submittedName>
</protein>
<keyword evidence="3 4" id="KW-0539">Nucleus</keyword>
<dbReference type="PANTHER" id="PTHR45660">
    <property type="entry name" value="HISTONE-LYSINE N-METHYLTRANSFERASE SETMAR"/>
    <property type="match status" value="1"/>
</dbReference>
<keyword evidence="2" id="KW-0158">Chromosome</keyword>